<dbReference type="AlphaFoldDB" id="A0A7C9AFF8"/>
<name>A0A7C9AFF8_OPUST</name>
<dbReference type="EMBL" id="GISG01234605">
    <property type="protein sequence ID" value="MBA4667198.1"/>
    <property type="molecule type" value="Transcribed_RNA"/>
</dbReference>
<sequence length="221" mass="25600">MLRKCEGMPLAIKALGGLLKSQNSTSQWRKIEQDRDIWNKVDDVLPSIKLSFKYLPSVAAKKCFAYCAIFKEDDIIEKDRLIQLWMAQGLLQSYDEKEQLRDEPLGEKYLRILLNYSLFQEVKFDDLGNIQSCKMHDVVHSLVLNISKCDAEIIECRSLHLQGSWSSKLSNGSIAHFDITQKDKDQVFACFKLGKSWLEGVARLYWRIEAFEIFGYIGEYN</sequence>
<dbReference type="GO" id="GO:0098542">
    <property type="term" value="P:defense response to other organism"/>
    <property type="evidence" value="ECO:0007669"/>
    <property type="project" value="TreeGrafter"/>
</dbReference>
<dbReference type="InterPro" id="IPR027417">
    <property type="entry name" value="P-loop_NTPase"/>
</dbReference>
<feature type="domain" description="Disease resistance protein winged helix" evidence="3">
    <location>
        <begin position="69"/>
        <end position="143"/>
    </location>
</feature>
<organism evidence="4">
    <name type="scientific">Opuntia streptacantha</name>
    <name type="common">Prickly pear cactus</name>
    <name type="synonym">Opuntia cardona</name>
    <dbReference type="NCBI Taxonomy" id="393608"/>
    <lineage>
        <taxon>Eukaryota</taxon>
        <taxon>Viridiplantae</taxon>
        <taxon>Streptophyta</taxon>
        <taxon>Embryophyta</taxon>
        <taxon>Tracheophyta</taxon>
        <taxon>Spermatophyta</taxon>
        <taxon>Magnoliopsida</taxon>
        <taxon>eudicotyledons</taxon>
        <taxon>Gunneridae</taxon>
        <taxon>Pentapetalae</taxon>
        <taxon>Caryophyllales</taxon>
        <taxon>Cactineae</taxon>
        <taxon>Cactaceae</taxon>
        <taxon>Opuntioideae</taxon>
        <taxon>Opuntia</taxon>
    </lineage>
</organism>
<protein>
    <recommendedName>
        <fullName evidence="3">Disease resistance protein winged helix domain-containing protein</fullName>
    </recommendedName>
</protein>
<evidence type="ECO:0000313" key="4">
    <source>
        <dbReference type="EMBL" id="MBA4667198.1"/>
    </source>
</evidence>
<dbReference type="PANTHER" id="PTHR23155:SF1205">
    <property type="entry name" value="DISEASE RESISTANCE PROTEIN RPM1"/>
    <property type="match status" value="1"/>
</dbReference>
<dbReference type="InterPro" id="IPR044974">
    <property type="entry name" value="Disease_R_plants"/>
</dbReference>
<dbReference type="Pfam" id="PF23559">
    <property type="entry name" value="WHD_DRP"/>
    <property type="match status" value="1"/>
</dbReference>
<dbReference type="EMBL" id="GISG01234602">
    <property type="protein sequence ID" value="MBA4667195.1"/>
    <property type="molecule type" value="Transcribed_RNA"/>
</dbReference>
<accession>A0A7C9AFF8</accession>
<dbReference type="SUPFAM" id="SSF52540">
    <property type="entry name" value="P-loop containing nucleoside triphosphate hydrolases"/>
    <property type="match status" value="1"/>
</dbReference>
<proteinExistence type="predicted"/>
<dbReference type="Gene3D" id="1.10.10.10">
    <property type="entry name" value="Winged helix-like DNA-binding domain superfamily/Winged helix DNA-binding domain"/>
    <property type="match status" value="1"/>
</dbReference>
<keyword evidence="2" id="KW-0611">Plant defense</keyword>
<evidence type="ECO:0000256" key="2">
    <source>
        <dbReference type="ARBA" id="ARBA00022821"/>
    </source>
</evidence>
<dbReference type="InterPro" id="IPR058922">
    <property type="entry name" value="WHD_DRP"/>
</dbReference>
<dbReference type="GO" id="GO:0043531">
    <property type="term" value="F:ADP binding"/>
    <property type="evidence" value="ECO:0007669"/>
    <property type="project" value="InterPro"/>
</dbReference>
<dbReference type="FunFam" id="1.10.10.10:FF:000322">
    <property type="entry name" value="Probable disease resistance protein At1g63360"/>
    <property type="match status" value="1"/>
</dbReference>
<dbReference type="PANTHER" id="PTHR23155">
    <property type="entry name" value="DISEASE RESISTANCE PROTEIN RP"/>
    <property type="match status" value="1"/>
</dbReference>
<dbReference type="InterPro" id="IPR042197">
    <property type="entry name" value="Apaf_helical"/>
</dbReference>
<dbReference type="Gene3D" id="1.10.8.430">
    <property type="entry name" value="Helical domain of apoptotic protease-activating factors"/>
    <property type="match status" value="1"/>
</dbReference>
<reference evidence="4" key="1">
    <citation type="journal article" date="2013" name="J. Plant Res.">
        <title>Effect of fungi and light on seed germination of three Opuntia species from semiarid lands of central Mexico.</title>
        <authorList>
            <person name="Delgado-Sanchez P."/>
            <person name="Jimenez-Bremont J.F."/>
            <person name="Guerrero-Gonzalez Mde L."/>
            <person name="Flores J."/>
        </authorList>
    </citation>
    <scope>NUCLEOTIDE SEQUENCE</scope>
    <source>
        <tissue evidence="4">Cladode</tissue>
    </source>
</reference>
<dbReference type="InterPro" id="IPR036388">
    <property type="entry name" value="WH-like_DNA-bd_sf"/>
</dbReference>
<evidence type="ECO:0000256" key="1">
    <source>
        <dbReference type="ARBA" id="ARBA00022737"/>
    </source>
</evidence>
<evidence type="ECO:0000259" key="3">
    <source>
        <dbReference type="Pfam" id="PF23559"/>
    </source>
</evidence>
<reference evidence="4" key="2">
    <citation type="submission" date="2020-07" db="EMBL/GenBank/DDBJ databases">
        <authorList>
            <person name="Vera ALvarez R."/>
            <person name="Arias-Moreno D.M."/>
            <person name="Jimenez-Jacinto V."/>
            <person name="Jimenez-Bremont J.F."/>
            <person name="Swaminathan K."/>
            <person name="Moose S.P."/>
            <person name="Guerrero-Gonzalez M.L."/>
            <person name="Marino-Ramirez L."/>
            <person name="Landsman D."/>
            <person name="Rodriguez-Kessler M."/>
            <person name="Delgado-Sanchez P."/>
        </authorList>
    </citation>
    <scope>NUCLEOTIDE SEQUENCE</scope>
    <source>
        <tissue evidence="4">Cladode</tissue>
    </source>
</reference>
<keyword evidence="1" id="KW-0677">Repeat</keyword>